<dbReference type="Pfam" id="PF02133">
    <property type="entry name" value="Transp_cyt_pur"/>
    <property type="match status" value="1"/>
</dbReference>
<dbReference type="InterPro" id="IPR001248">
    <property type="entry name" value="Pur-cyt_permease"/>
</dbReference>
<protein>
    <submittedName>
        <fullName evidence="6">Cytosine permease</fullName>
    </submittedName>
</protein>
<dbReference type="Proteomes" id="UP000217696">
    <property type="component" value="Chromosome"/>
</dbReference>
<dbReference type="GO" id="GO:0005886">
    <property type="term" value="C:plasma membrane"/>
    <property type="evidence" value="ECO:0007669"/>
    <property type="project" value="TreeGrafter"/>
</dbReference>
<organism evidence="6 7">
    <name type="scientific">Aneurinibacillus soli</name>
    <dbReference type="NCBI Taxonomy" id="1500254"/>
    <lineage>
        <taxon>Bacteria</taxon>
        <taxon>Bacillati</taxon>
        <taxon>Bacillota</taxon>
        <taxon>Bacilli</taxon>
        <taxon>Bacillales</taxon>
        <taxon>Paenibacillaceae</taxon>
        <taxon>Aneurinibacillus group</taxon>
        <taxon>Aneurinibacillus</taxon>
    </lineage>
</organism>
<reference evidence="6 7" key="1">
    <citation type="submission" date="2015-12" db="EMBL/GenBank/DDBJ databases">
        <title>Genome sequence of Aneurinibacillus soli.</title>
        <authorList>
            <person name="Lee J.S."/>
            <person name="Lee K.C."/>
            <person name="Kim K.K."/>
            <person name="Lee B.W."/>
        </authorList>
    </citation>
    <scope>NUCLEOTIDE SEQUENCE [LARGE SCALE GENOMIC DNA]</scope>
    <source>
        <strain evidence="6 7">CB4</strain>
    </source>
</reference>
<keyword evidence="3" id="KW-0812">Transmembrane</keyword>
<dbReference type="RefSeq" id="WP_231956137.1">
    <property type="nucleotide sequence ID" value="NZ_AP017312.1"/>
</dbReference>
<dbReference type="EMBL" id="AP017312">
    <property type="protein sequence ID" value="BAU26657.1"/>
    <property type="molecule type" value="Genomic_DNA"/>
</dbReference>
<dbReference type="AlphaFoldDB" id="A0A0U5AS66"/>
<keyword evidence="4" id="KW-1133">Transmembrane helix</keyword>
<dbReference type="PANTHER" id="PTHR30569">
    <property type="entry name" value="CYTOSINE TRANSPORTER CODB"/>
    <property type="match status" value="1"/>
</dbReference>
<keyword evidence="7" id="KW-1185">Reference proteome</keyword>
<name>A0A0U5AS66_9BACL</name>
<keyword evidence="5" id="KW-0472">Membrane</keyword>
<evidence type="ECO:0000313" key="6">
    <source>
        <dbReference type="EMBL" id="BAU26657.1"/>
    </source>
</evidence>
<comment type="subcellular location">
    <subcellularLocation>
        <location evidence="1">Membrane</location>
        <topology evidence="1">Multi-pass membrane protein</topology>
    </subcellularLocation>
</comment>
<evidence type="ECO:0000256" key="1">
    <source>
        <dbReference type="ARBA" id="ARBA00004141"/>
    </source>
</evidence>
<evidence type="ECO:0000313" key="7">
    <source>
        <dbReference type="Proteomes" id="UP000217696"/>
    </source>
</evidence>
<proteinExistence type="inferred from homology"/>
<dbReference type="InterPro" id="IPR030191">
    <property type="entry name" value="CodB"/>
</dbReference>
<dbReference type="GO" id="GO:0015209">
    <property type="term" value="F:cytosine transmembrane transporter activity"/>
    <property type="evidence" value="ECO:0007669"/>
    <property type="project" value="InterPro"/>
</dbReference>
<accession>A0A0U5AS66</accession>
<dbReference type="KEGG" id="asoc:CB4_00799"/>
<dbReference type="Gene3D" id="1.10.4160.10">
    <property type="entry name" value="Hydantoin permease"/>
    <property type="match status" value="1"/>
</dbReference>
<comment type="similarity">
    <text evidence="2">Belongs to the purine-cytosine permease (2.A.39) family.</text>
</comment>
<evidence type="ECO:0000256" key="4">
    <source>
        <dbReference type="ARBA" id="ARBA00022989"/>
    </source>
</evidence>
<sequence>MAEILTANQEEKNEQKEDYALQRVPKHSRLRWPGLMNVAVGIATAMLFMQMGSLMAVQFGSVNALLAELYATLVTGFLGVTIAYFAAKNGLNVNLMSRGAGFGFIGASITSFIYAINFIMYCAIEGSIMALAVHEYMKALPIWALMIFFGLAVIPLNWYGVKQLQMFQKYSLPLYLVLLCAGIYITTTKEFPNADRWLTFLPEGVHVGGIGLITCIGIMNGLVGIMALLISDYARFIKQEEFKIGVFAVGFIPQLICFFLSGVLGIWFGVRYMADNPGVYFVTAMGVWGALFAILTQLRINVTNLYSGSMSLANFFARVFHFTPGRVFWVVTTAVLAIGCMLFGILDYIGPMLTFQGVFLFAWGSILVTDMIIIKKWLKLGQLHVEHRRGFLPEWNPVGVVSVVIASAVGTVLASGSYGPVLAGFAALLAGVLASAISIIIAVVTKGKTYFTGRIAENPSTAAHPNKYGESVHTCGTCAGEFISEDMLYCPFHTGNICSQCCAAESHCHAVCKSESVSTEITA</sequence>
<evidence type="ECO:0000256" key="5">
    <source>
        <dbReference type="ARBA" id="ARBA00023136"/>
    </source>
</evidence>
<evidence type="ECO:0000256" key="3">
    <source>
        <dbReference type="ARBA" id="ARBA00022692"/>
    </source>
</evidence>
<evidence type="ECO:0000256" key="2">
    <source>
        <dbReference type="ARBA" id="ARBA00008974"/>
    </source>
</evidence>
<dbReference type="PANTHER" id="PTHR30569:SF0">
    <property type="entry name" value="CYTOSINE PERMEASE"/>
    <property type="match status" value="1"/>
</dbReference>
<gene>
    <name evidence="6" type="ORF">CB4_00799</name>
</gene>